<dbReference type="Proteomes" id="UP000320390">
    <property type="component" value="Chromosome"/>
</dbReference>
<dbReference type="GO" id="GO:0003677">
    <property type="term" value="F:DNA binding"/>
    <property type="evidence" value="ECO:0007669"/>
    <property type="project" value="UniProtKB-KW"/>
</dbReference>
<feature type="domain" description="HTH lysR-type" evidence="5">
    <location>
        <begin position="57"/>
        <end position="114"/>
    </location>
</feature>
<dbReference type="PANTHER" id="PTHR30419">
    <property type="entry name" value="HTH-TYPE TRANSCRIPTIONAL REGULATOR YBHD"/>
    <property type="match status" value="1"/>
</dbReference>
<dbReference type="GO" id="GO:0005829">
    <property type="term" value="C:cytosol"/>
    <property type="evidence" value="ECO:0007669"/>
    <property type="project" value="TreeGrafter"/>
</dbReference>
<proteinExistence type="inferred from homology"/>
<keyword evidence="4" id="KW-0804">Transcription</keyword>
<evidence type="ECO:0000313" key="6">
    <source>
        <dbReference type="EMBL" id="QDV04651.1"/>
    </source>
</evidence>
<evidence type="ECO:0000256" key="1">
    <source>
        <dbReference type="ARBA" id="ARBA00009437"/>
    </source>
</evidence>
<keyword evidence="2" id="KW-0805">Transcription regulation</keyword>
<dbReference type="InterPro" id="IPR036388">
    <property type="entry name" value="WH-like_DNA-bd_sf"/>
</dbReference>
<dbReference type="CDD" id="cd05466">
    <property type="entry name" value="PBP2_LTTR_substrate"/>
    <property type="match status" value="1"/>
</dbReference>
<gene>
    <name evidence="6" type="primary">cynR</name>
    <name evidence="6" type="ORF">Poly30_01420</name>
</gene>
<dbReference type="InterPro" id="IPR036390">
    <property type="entry name" value="WH_DNA-bd_sf"/>
</dbReference>
<evidence type="ECO:0000313" key="7">
    <source>
        <dbReference type="Proteomes" id="UP000320390"/>
    </source>
</evidence>
<dbReference type="Pfam" id="PF00126">
    <property type="entry name" value="HTH_1"/>
    <property type="match status" value="1"/>
</dbReference>
<evidence type="ECO:0000256" key="4">
    <source>
        <dbReference type="ARBA" id="ARBA00023163"/>
    </source>
</evidence>
<dbReference type="SUPFAM" id="SSF46785">
    <property type="entry name" value="Winged helix' DNA-binding domain"/>
    <property type="match status" value="1"/>
</dbReference>
<dbReference type="InterPro" id="IPR050950">
    <property type="entry name" value="HTH-type_LysR_regulators"/>
</dbReference>
<dbReference type="PRINTS" id="PR00039">
    <property type="entry name" value="HTHLYSR"/>
</dbReference>
<dbReference type="InterPro" id="IPR005119">
    <property type="entry name" value="LysR_subst-bd"/>
</dbReference>
<organism evidence="6 7">
    <name type="scientific">Saltatorellus ferox</name>
    <dbReference type="NCBI Taxonomy" id="2528018"/>
    <lineage>
        <taxon>Bacteria</taxon>
        <taxon>Pseudomonadati</taxon>
        <taxon>Planctomycetota</taxon>
        <taxon>Planctomycetia</taxon>
        <taxon>Planctomycetia incertae sedis</taxon>
        <taxon>Saltatorellus</taxon>
    </lineage>
</organism>
<protein>
    <submittedName>
        <fullName evidence="6">HTH-type transcriptional regulator CynR</fullName>
    </submittedName>
</protein>
<dbReference type="SUPFAM" id="SSF53850">
    <property type="entry name" value="Periplasmic binding protein-like II"/>
    <property type="match status" value="1"/>
</dbReference>
<dbReference type="AlphaFoldDB" id="A0A518EKT4"/>
<dbReference type="EMBL" id="CP036434">
    <property type="protein sequence ID" value="QDV04651.1"/>
    <property type="molecule type" value="Genomic_DNA"/>
</dbReference>
<dbReference type="Pfam" id="PF03466">
    <property type="entry name" value="LysR_substrate"/>
    <property type="match status" value="1"/>
</dbReference>
<evidence type="ECO:0000256" key="3">
    <source>
        <dbReference type="ARBA" id="ARBA00023125"/>
    </source>
</evidence>
<evidence type="ECO:0000259" key="5">
    <source>
        <dbReference type="PROSITE" id="PS50931"/>
    </source>
</evidence>
<comment type="similarity">
    <text evidence="1">Belongs to the LysR transcriptional regulatory family.</text>
</comment>
<keyword evidence="3" id="KW-0238">DNA-binding</keyword>
<sequence>MVCADIKYHSGESVSIEDSGAPAGRLKGATRIARAMEYDLELASDPGRSSMRDLSSVELRHLRTFVTVADTENFTRAAERLGITQPSVSIQVKELENALGAQLFSRNGPRVALTPAGRAFRDRAILALAKVNDACQAVQDTEDLVAGHLSLGVIPPLNVPWMPRVLGRLYREHPGIAVTLIEKSADDLEGTVENGRCDLGVGILSHSSPNLQYEVLRKDELVLLSAPDGPFARRRSVKAEEVGKERIVVLPESYVLRQLTTDTFRAARVLPRVALEIDTIDALLATVVSSGLSTLLPSVVLEGRESLGLRSVALDGWGTDLDLGIVWPSEGIISAPARAFAEILRETVAVKKRRKRSAHPG</sequence>
<dbReference type="Gene3D" id="3.40.190.290">
    <property type="match status" value="1"/>
</dbReference>
<dbReference type="PROSITE" id="PS50931">
    <property type="entry name" value="HTH_LYSR"/>
    <property type="match status" value="1"/>
</dbReference>
<accession>A0A518EKT4</accession>
<dbReference type="OrthoDB" id="9785745at2"/>
<dbReference type="Gene3D" id="1.10.10.10">
    <property type="entry name" value="Winged helix-like DNA-binding domain superfamily/Winged helix DNA-binding domain"/>
    <property type="match status" value="1"/>
</dbReference>
<dbReference type="InterPro" id="IPR000847">
    <property type="entry name" value="LysR_HTH_N"/>
</dbReference>
<name>A0A518EKT4_9BACT</name>
<dbReference type="GO" id="GO:0003700">
    <property type="term" value="F:DNA-binding transcription factor activity"/>
    <property type="evidence" value="ECO:0007669"/>
    <property type="project" value="InterPro"/>
</dbReference>
<reference evidence="6 7" key="1">
    <citation type="submission" date="2019-02" db="EMBL/GenBank/DDBJ databases">
        <title>Deep-cultivation of Planctomycetes and their phenomic and genomic characterization uncovers novel biology.</title>
        <authorList>
            <person name="Wiegand S."/>
            <person name="Jogler M."/>
            <person name="Boedeker C."/>
            <person name="Pinto D."/>
            <person name="Vollmers J."/>
            <person name="Rivas-Marin E."/>
            <person name="Kohn T."/>
            <person name="Peeters S.H."/>
            <person name="Heuer A."/>
            <person name="Rast P."/>
            <person name="Oberbeckmann S."/>
            <person name="Bunk B."/>
            <person name="Jeske O."/>
            <person name="Meyerdierks A."/>
            <person name="Storesund J.E."/>
            <person name="Kallscheuer N."/>
            <person name="Luecker S."/>
            <person name="Lage O.M."/>
            <person name="Pohl T."/>
            <person name="Merkel B.J."/>
            <person name="Hornburger P."/>
            <person name="Mueller R.-W."/>
            <person name="Bruemmer F."/>
            <person name="Labrenz M."/>
            <person name="Spormann A.M."/>
            <person name="Op den Camp H."/>
            <person name="Overmann J."/>
            <person name="Amann R."/>
            <person name="Jetten M.S.M."/>
            <person name="Mascher T."/>
            <person name="Medema M.H."/>
            <person name="Devos D.P."/>
            <person name="Kaster A.-K."/>
            <person name="Ovreas L."/>
            <person name="Rohde M."/>
            <person name="Galperin M.Y."/>
            <person name="Jogler C."/>
        </authorList>
    </citation>
    <scope>NUCLEOTIDE SEQUENCE [LARGE SCALE GENOMIC DNA]</scope>
    <source>
        <strain evidence="6 7">Poly30</strain>
    </source>
</reference>
<dbReference type="FunFam" id="1.10.10.10:FF:000001">
    <property type="entry name" value="LysR family transcriptional regulator"/>
    <property type="match status" value="1"/>
</dbReference>
<keyword evidence="7" id="KW-1185">Reference proteome</keyword>
<evidence type="ECO:0000256" key="2">
    <source>
        <dbReference type="ARBA" id="ARBA00023015"/>
    </source>
</evidence>